<sequence length="231" mass="26281">MDHREESGVVVMGRAEIDTRAPFKSVKEAVMLFGERVLAGEIYASKLKEMQAGARETGHAQSRIGALTAELEETKQSLQKAKEEGSLMASCINSLREELEQSKKELRELKTLEFQKEPVELRELKTLEFQKEPVDPNFEDLKFIENATKVDIKLQNEEAKEFQKKRYVKFASPPSLAQVIINKDELPERSPSVKKTKKKRPLMPLIGWLFSKKKGAQEGESPRDRPLALAE</sequence>
<evidence type="ECO:0000313" key="5">
    <source>
        <dbReference type="Proteomes" id="UP000737018"/>
    </source>
</evidence>
<comment type="similarity">
    <text evidence="1">Belongs to the WEB family.</text>
</comment>
<dbReference type="GO" id="GO:0009903">
    <property type="term" value="P:chloroplast avoidance movement"/>
    <property type="evidence" value="ECO:0007669"/>
    <property type="project" value="TreeGrafter"/>
</dbReference>
<evidence type="ECO:0000256" key="2">
    <source>
        <dbReference type="ARBA" id="ARBA00023054"/>
    </source>
</evidence>
<comment type="caution">
    <text evidence="4">The sequence shown here is derived from an EMBL/GenBank/DDBJ whole genome shotgun (WGS) entry which is preliminary data.</text>
</comment>
<feature type="coiled-coil region" evidence="3">
    <location>
        <begin position="64"/>
        <end position="112"/>
    </location>
</feature>
<dbReference type="EMBL" id="JRKL02002621">
    <property type="protein sequence ID" value="KAF3958185.1"/>
    <property type="molecule type" value="Genomic_DNA"/>
</dbReference>
<dbReference type="Proteomes" id="UP000737018">
    <property type="component" value="Unassembled WGS sequence"/>
</dbReference>
<gene>
    <name evidence="4" type="ORF">CMV_016883</name>
</gene>
<accession>A0A8J4QT74</accession>
<evidence type="ECO:0000313" key="4">
    <source>
        <dbReference type="EMBL" id="KAF3958185.1"/>
    </source>
</evidence>
<dbReference type="OrthoDB" id="4585693at2759"/>
<protein>
    <recommendedName>
        <fullName evidence="6">WEB family protein</fullName>
    </recommendedName>
</protein>
<name>A0A8J4QT74_9ROSI</name>
<dbReference type="GO" id="GO:0005829">
    <property type="term" value="C:cytosol"/>
    <property type="evidence" value="ECO:0007669"/>
    <property type="project" value="TreeGrafter"/>
</dbReference>
<dbReference type="PANTHER" id="PTHR32054:SF23">
    <property type="entry name" value="WEB FAMILY PLANT PROTEIN"/>
    <property type="match status" value="1"/>
</dbReference>
<dbReference type="GO" id="GO:0009904">
    <property type="term" value="P:chloroplast accumulation movement"/>
    <property type="evidence" value="ECO:0007669"/>
    <property type="project" value="TreeGrafter"/>
</dbReference>
<keyword evidence="2 3" id="KW-0175">Coiled coil</keyword>
<evidence type="ECO:0000256" key="1">
    <source>
        <dbReference type="ARBA" id="ARBA00005485"/>
    </source>
</evidence>
<keyword evidence="5" id="KW-1185">Reference proteome</keyword>
<proteinExistence type="inferred from homology"/>
<organism evidence="4 5">
    <name type="scientific">Castanea mollissima</name>
    <name type="common">Chinese chestnut</name>
    <dbReference type="NCBI Taxonomy" id="60419"/>
    <lineage>
        <taxon>Eukaryota</taxon>
        <taxon>Viridiplantae</taxon>
        <taxon>Streptophyta</taxon>
        <taxon>Embryophyta</taxon>
        <taxon>Tracheophyta</taxon>
        <taxon>Spermatophyta</taxon>
        <taxon>Magnoliopsida</taxon>
        <taxon>eudicotyledons</taxon>
        <taxon>Gunneridae</taxon>
        <taxon>Pentapetalae</taxon>
        <taxon>rosids</taxon>
        <taxon>fabids</taxon>
        <taxon>Fagales</taxon>
        <taxon>Fagaceae</taxon>
        <taxon>Castanea</taxon>
    </lineage>
</organism>
<dbReference type="AlphaFoldDB" id="A0A8J4QT74"/>
<evidence type="ECO:0008006" key="6">
    <source>
        <dbReference type="Google" id="ProtNLM"/>
    </source>
</evidence>
<dbReference type="PANTHER" id="PTHR32054">
    <property type="entry name" value="HEAVY CHAIN, PUTATIVE, EXPRESSED-RELATED-RELATED"/>
    <property type="match status" value="1"/>
</dbReference>
<reference evidence="4" key="1">
    <citation type="submission" date="2020-03" db="EMBL/GenBank/DDBJ databases">
        <title>Castanea mollissima Vanexum genome sequencing.</title>
        <authorList>
            <person name="Staton M."/>
        </authorList>
    </citation>
    <scope>NUCLEOTIDE SEQUENCE</scope>
    <source>
        <tissue evidence="4">Leaf</tissue>
    </source>
</reference>
<evidence type="ECO:0000256" key="3">
    <source>
        <dbReference type="SAM" id="Coils"/>
    </source>
</evidence>